<comment type="caution">
    <text evidence="2">The sequence shown here is derived from an EMBL/GenBank/DDBJ whole genome shotgun (WGS) entry which is preliminary data.</text>
</comment>
<evidence type="ECO:0000313" key="3">
    <source>
        <dbReference type="Proteomes" id="UP000176902"/>
    </source>
</evidence>
<keyword evidence="1" id="KW-1133">Transmembrane helix</keyword>
<dbReference type="EMBL" id="MFCV01000044">
    <property type="protein sequence ID" value="OGE30706.1"/>
    <property type="molecule type" value="Genomic_DNA"/>
</dbReference>
<keyword evidence="1" id="KW-0472">Membrane</keyword>
<accession>A0A1F5JQ41</accession>
<feature type="transmembrane region" description="Helical" evidence="1">
    <location>
        <begin position="41"/>
        <end position="65"/>
    </location>
</feature>
<dbReference type="AlphaFoldDB" id="A0A1F5JQ41"/>
<reference evidence="2 3" key="1">
    <citation type="journal article" date="2016" name="Nat. Commun.">
        <title>Thousands of microbial genomes shed light on interconnected biogeochemical processes in an aquifer system.</title>
        <authorList>
            <person name="Anantharaman K."/>
            <person name="Brown C.T."/>
            <person name="Hug L.A."/>
            <person name="Sharon I."/>
            <person name="Castelle C.J."/>
            <person name="Probst A.J."/>
            <person name="Thomas B.C."/>
            <person name="Singh A."/>
            <person name="Wilkins M.J."/>
            <person name="Karaoz U."/>
            <person name="Brodie E.L."/>
            <person name="Williams K.H."/>
            <person name="Hubbard S.S."/>
            <person name="Banfield J.F."/>
        </authorList>
    </citation>
    <scope>NUCLEOTIDE SEQUENCE [LARGE SCALE GENOMIC DNA]</scope>
</reference>
<dbReference type="Proteomes" id="UP000176902">
    <property type="component" value="Unassembled WGS sequence"/>
</dbReference>
<feature type="transmembrane region" description="Helical" evidence="1">
    <location>
        <begin position="12"/>
        <end position="29"/>
    </location>
</feature>
<name>A0A1F5JQ41_9BACT</name>
<sequence>MKKSSLLSNIGIGYFMIGFIIAILFAFYYRWPIYSFLSPGFYSVIFTWPYQMIGFISDLLLYGLAGKPI</sequence>
<dbReference type="STRING" id="1797768.A3C59_03250"/>
<gene>
    <name evidence="2" type="ORF">A3C59_03250</name>
</gene>
<proteinExistence type="predicted"/>
<organism evidence="2 3">
    <name type="scientific">Candidatus Daviesbacteria bacterium RIFCSPHIGHO2_02_FULL_36_13</name>
    <dbReference type="NCBI Taxonomy" id="1797768"/>
    <lineage>
        <taxon>Bacteria</taxon>
        <taxon>Candidatus Daviesiibacteriota</taxon>
    </lineage>
</organism>
<keyword evidence="1" id="KW-0812">Transmembrane</keyword>
<protein>
    <submittedName>
        <fullName evidence="2">Uncharacterized protein</fullName>
    </submittedName>
</protein>
<evidence type="ECO:0000256" key="1">
    <source>
        <dbReference type="SAM" id="Phobius"/>
    </source>
</evidence>
<evidence type="ECO:0000313" key="2">
    <source>
        <dbReference type="EMBL" id="OGE30706.1"/>
    </source>
</evidence>